<gene>
    <name evidence="2" type="ORF">DSM19430T_26680</name>
</gene>
<dbReference type="EMBL" id="BLVP01000010">
    <property type="protein sequence ID" value="GFM37984.1"/>
    <property type="molecule type" value="Genomic_DNA"/>
</dbReference>
<feature type="signal peptide" evidence="1">
    <location>
        <begin position="1"/>
        <end position="19"/>
    </location>
</feature>
<comment type="caution">
    <text evidence="2">The sequence shown here is derived from an EMBL/GenBank/DDBJ whole genome shotgun (WGS) entry which is preliminary data.</text>
</comment>
<organism evidence="2 3">
    <name type="scientific">Desulfovibrio psychrotolerans</name>
    <dbReference type="NCBI Taxonomy" id="415242"/>
    <lineage>
        <taxon>Bacteria</taxon>
        <taxon>Pseudomonadati</taxon>
        <taxon>Thermodesulfobacteriota</taxon>
        <taxon>Desulfovibrionia</taxon>
        <taxon>Desulfovibrionales</taxon>
        <taxon>Desulfovibrionaceae</taxon>
        <taxon>Desulfovibrio</taxon>
    </lineage>
</organism>
<reference evidence="2 3" key="1">
    <citation type="submission" date="2020-05" db="EMBL/GenBank/DDBJ databases">
        <title>Draft genome sequence of Desulfovibrio psychrotolerans JS1T.</title>
        <authorList>
            <person name="Ueno A."/>
            <person name="Tamazawa S."/>
            <person name="Tamamura S."/>
            <person name="Murakami T."/>
            <person name="Kiyama T."/>
            <person name="Inomata H."/>
            <person name="Amano Y."/>
            <person name="Miyakawa K."/>
            <person name="Tamaki H."/>
            <person name="Naganuma T."/>
            <person name="Kaneko K."/>
        </authorList>
    </citation>
    <scope>NUCLEOTIDE SEQUENCE [LARGE SCALE GENOMIC DNA]</scope>
    <source>
        <strain evidence="2 3">JS1</strain>
    </source>
</reference>
<name>A0A7J0BYB6_9BACT</name>
<evidence type="ECO:0000313" key="3">
    <source>
        <dbReference type="Proteomes" id="UP000503820"/>
    </source>
</evidence>
<protein>
    <submittedName>
        <fullName evidence="2">Lipoprotein</fullName>
    </submittedName>
</protein>
<dbReference type="AlphaFoldDB" id="A0A7J0BYB6"/>
<keyword evidence="3" id="KW-1185">Reference proteome</keyword>
<evidence type="ECO:0000313" key="2">
    <source>
        <dbReference type="EMBL" id="GFM37984.1"/>
    </source>
</evidence>
<evidence type="ECO:0000256" key="1">
    <source>
        <dbReference type="SAM" id="SignalP"/>
    </source>
</evidence>
<feature type="chain" id="PRO_5029822626" evidence="1">
    <location>
        <begin position="20"/>
        <end position="93"/>
    </location>
</feature>
<keyword evidence="1" id="KW-0732">Signal</keyword>
<proteinExistence type="predicted"/>
<dbReference type="PROSITE" id="PS51257">
    <property type="entry name" value="PROKAR_LIPOPROTEIN"/>
    <property type="match status" value="1"/>
</dbReference>
<sequence length="93" mass="9897">MTKRAVPLLIILTALGSGCAVRPVPVVPPAPVVLRTVLCPAPVRPVLPSVNGNLPFDAPENLTVLLERDDTYRAYAEGLEAAVECYSAQTEND</sequence>
<dbReference type="Proteomes" id="UP000503820">
    <property type="component" value="Unassembled WGS sequence"/>
</dbReference>
<keyword evidence="2" id="KW-0449">Lipoprotein</keyword>
<accession>A0A7J0BYB6</accession>